<protein>
    <submittedName>
        <fullName evidence="1">Uncharacterized protein</fullName>
    </submittedName>
</protein>
<evidence type="ECO:0000313" key="2">
    <source>
        <dbReference type="Proteomes" id="UP000243006"/>
    </source>
</evidence>
<dbReference type="EMBL" id="LVZM01004108">
    <property type="protein sequence ID" value="OUC47598.1"/>
    <property type="molecule type" value="Genomic_DNA"/>
</dbReference>
<reference evidence="1 2" key="1">
    <citation type="submission" date="2015-04" db="EMBL/GenBank/DDBJ databases">
        <title>Draft genome of the roundworm Trichinella nativa.</title>
        <authorList>
            <person name="Mitreva M."/>
        </authorList>
    </citation>
    <scope>NUCLEOTIDE SEQUENCE [LARGE SCALE GENOMIC DNA]</scope>
    <source>
        <strain evidence="1 2">ISS45</strain>
    </source>
</reference>
<proteinExistence type="predicted"/>
<evidence type="ECO:0000313" key="1">
    <source>
        <dbReference type="EMBL" id="OUC47598.1"/>
    </source>
</evidence>
<dbReference type="AlphaFoldDB" id="A0A1Y3EWZ7"/>
<comment type="caution">
    <text evidence="1">The sequence shown here is derived from an EMBL/GenBank/DDBJ whole genome shotgun (WGS) entry which is preliminary data.</text>
</comment>
<name>A0A1Y3EWZ7_9BILA</name>
<dbReference type="Proteomes" id="UP000243006">
    <property type="component" value="Unassembled WGS sequence"/>
</dbReference>
<accession>A0A1Y3EWZ7</accession>
<organism evidence="1 2">
    <name type="scientific">Trichinella nativa</name>
    <dbReference type="NCBI Taxonomy" id="6335"/>
    <lineage>
        <taxon>Eukaryota</taxon>
        <taxon>Metazoa</taxon>
        <taxon>Ecdysozoa</taxon>
        <taxon>Nematoda</taxon>
        <taxon>Enoplea</taxon>
        <taxon>Dorylaimia</taxon>
        <taxon>Trichinellida</taxon>
        <taxon>Trichinellidae</taxon>
        <taxon>Trichinella</taxon>
    </lineage>
</organism>
<gene>
    <name evidence="1" type="ORF">D917_06815</name>
</gene>
<sequence length="178" mass="19803">MSSQRLGGKLVFRSHGRVRLLASQGIDHRLGNRESSSVLCRTSRPSNTSVRNGDSRSRCLGEPPEVDGVTAYGGTEVCFSLCAWRRKVCVGYFARPVYWSEVSNAPGQRCFECGRTSHFTRDWLDDTVLTQDCRTHRLTTDVAHWICTLVVASLFGLTSEDTLQTNGLVVQLVQCFAL</sequence>